<reference evidence="4 6" key="1">
    <citation type="journal article" date="2021" name="ISME Commun">
        <title>Automated analysis of genomic sequences facilitates high-throughput and comprehensive description of bacteria.</title>
        <authorList>
            <person name="Hitch T.C.A."/>
        </authorList>
    </citation>
    <scope>NUCLEOTIDE SEQUENCE [LARGE SCALE GENOMIC DNA]</scope>
    <source>
        <strain evidence="4 6">Sanger_19</strain>
    </source>
</reference>
<comment type="similarity">
    <text evidence="1">Belongs to the transglycosylase Slt family.</text>
</comment>
<dbReference type="RefSeq" id="WP_227701351.1">
    <property type="nucleotide sequence ID" value="NZ_JAJEQW010000007.1"/>
</dbReference>
<dbReference type="Proteomes" id="UP001198893">
    <property type="component" value="Unassembled WGS sequence"/>
</dbReference>
<keyword evidence="6" id="KW-1185">Reference proteome</keyword>
<dbReference type="GO" id="GO:0000270">
    <property type="term" value="P:peptidoglycan metabolic process"/>
    <property type="evidence" value="ECO:0007669"/>
    <property type="project" value="InterPro"/>
</dbReference>
<dbReference type="Proteomes" id="UP001209666">
    <property type="component" value="Unassembled WGS sequence"/>
</dbReference>
<dbReference type="PANTHER" id="PTHR37423">
    <property type="entry name" value="SOLUBLE LYTIC MUREIN TRANSGLYCOSYLASE-RELATED"/>
    <property type="match status" value="1"/>
</dbReference>
<sequence>MKGVLSMQIDPITAALGSTAASTTSVNGVNNFESYLNNAGNNSLASIFQKASDTYGVSVSLLTAMAKQESNFQANATSKSGAMGIMQLMPSTASYFGCTDPYDPEQNIMAGAKYISELLNKYNGDTSLALAAYNAGSGNVAKYGGIPPFKETQNYVAKITGYMQEGVTLPDGTAVAASSNSNAAYNAGTIDNSLSVSQWDSLEQDALQDILDRFFNYDDYLRFLNMFMKFM</sequence>
<accession>A0AAW4WCD5</accession>
<evidence type="ECO:0000313" key="3">
    <source>
        <dbReference type="EMBL" id="MCC2242189.1"/>
    </source>
</evidence>
<reference evidence="3" key="2">
    <citation type="submission" date="2021-10" db="EMBL/GenBank/DDBJ databases">
        <title>Anaerobic single-cell dispensing facilitates the cultivation of human gut bacteria.</title>
        <authorList>
            <person name="Afrizal A."/>
        </authorList>
    </citation>
    <scope>NUCLEOTIDE SEQUENCE</scope>
    <source>
        <strain evidence="3">CLA-AA-H204</strain>
    </source>
</reference>
<proteinExistence type="inferred from homology"/>
<organism evidence="3 5">
    <name type="scientific">Roseburia amylophila</name>
    <dbReference type="NCBI Taxonomy" id="2981794"/>
    <lineage>
        <taxon>Bacteria</taxon>
        <taxon>Bacillati</taxon>
        <taxon>Bacillota</taxon>
        <taxon>Clostridia</taxon>
        <taxon>Lachnospirales</taxon>
        <taxon>Lachnospiraceae</taxon>
        <taxon>Roseburia</taxon>
    </lineage>
</organism>
<protein>
    <submittedName>
        <fullName evidence="3">Lytic transglycosylase domain-containing protein</fullName>
    </submittedName>
</protein>
<gene>
    <name evidence="3" type="ORF">LKD47_07740</name>
    <name evidence="4" type="ORF">OCV43_11110</name>
</gene>
<dbReference type="GO" id="GO:0008933">
    <property type="term" value="F:peptidoglycan lytic transglycosylase activity"/>
    <property type="evidence" value="ECO:0007669"/>
    <property type="project" value="InterPro"/>
</dbReference>
<dbReference type="PANTHER" id="PTHR37423:SF2">
    <property type="entry name" value="MEMBRANE-BOUND LYTIC MUREIN TRANSGLYCOSYLASE C"/>
    <property type="match status" value="1"/>
</dbReference>
<evidence type="ECO:0000259" key="2">
    <source>
        <dbReference type="Pfam" id="PF01464"/>
    </source>
</evidence>
<dbReference type="EMBL" id="JAOQKI010000018">
    <property type="protein sequence ID" value="MCU6717814.1"/>
    <property type="molecule type" value="Genomic_DNA"/>
</dbReference>
<dbReference type="GO" id="GO:0016020">
    <property type="term" value="C:membrane"/>
    <property type="evidence" value="ECO:0007669"/>
    <property type="project" value="InterPro"/>
</dbReference>
<dbReference type="CDD" id="cd00254">
    <property type="entry name" value="LT-like"/>
    <property type="match status" value="1"/>
</dbReference>
<dbReference type="AlphaFoldDB" id="A0AAW4WCD5"/>
<name>A0AAW4WCD5_9FIRM</name>
<dbReference type="InterPro" id="IPR008258">
    <property type="entry name" value="Transglycosylase_SLT_dom_1"/>
</dbReference>
<dbReference type="Pfam" id="PF01464">
    <property type="entry name" value="SLT"/>
    <property type="match status" value="1"/>
</dbReference>
<evidence type="ECO:0000313" key="4">
    <source>
        <dbReference type="EMBL" id="MCU6717814.1"/>
    </source>
</evidence>
<dbReference type="InterPro" id="IPR000189">
    <property type="entry name" value="Transglyc_AS"/>
</dbReference>
<evidence type="ECO:0000313" key="6">
    <source>
        <dbReference type="Proteomes" id="UP001209666"/>
    </source>
</evidence>
<comment type="caution">
    <text evidence="3">The sequence shown here is derived from an EMBL/GenBank/DDBJ whole genome shotgun (WGS) entry which is preliminary data.</text>
</comment>
<dbReference type="Gene3D" id="1.10.530.10">
    <property type="match status" value="1"/>
</dbReference>
<reference evidence="4" key="3">
    <citation type="submission" date="2022-09" db="EMBL/GenBank/DDBJ databases">
        <authorList>
            <person name="Hitch T.C.A."/>
        </authorList>
    </citation>
    <scope>NUCLEOTIDE SEQUENCE</scope>
    <source>
        <strain evidence="4">Sanger_19</strain>
    </source>
</reference>
<evidence type="ECO:0000313" key="5">
    <source>
        <dbReference type="Proteomes" id="UP001198893"/>
    </source>
</evidence>
<evidence type="ECO:0000256" key="1">
    <source>
        <dbReference type="ARBA" id="ARBA00007734"/>
    </source>
</evidence>
<feature type="domain" description="Transglycosylase SLT" evidence="2">
    <location>
        <begin position="47"/>
        <end position="155"/>
    </location>
</feature>
<dbReference type="PROSITE" id="PS00922">
    <property type="entry name" value="TRANSGLYCOSYLASE"/>
    <property type="match status" value="1"/>
</dbReference>
<dbReference type="InterPro" id="IPR023346">
    <property type="entry name" value="Lysozyme-like_dom_sf"/>
</dbReference>
<dbReference type="SUPFAM" id="SSF53955">
    <property type="entry name" value="Lysozyme-like"/>
    <property type="match status" value="1"/>
</dbReference>
<dbReference type="EMBL" id="JAJEQW010000007">
    <property type="protein sequence ID" value="MCC2242189.1"/>
    <property type="molecule type" value="Genomic_DNA"/>
</dbReference>